<keyword evidence="10" id="KW-1185">Reference proteome</keyword>
<dbReference type="WBParaSite" id="jg16957">
    <property type="protein sequence ID" value="jg16957"/>
    <property type="gene ID" value="jg16957"/>
</dbReference>
<accession>A0A915D7X7</accession>
<feature type="compositionally biased region" description="Basic and acidic residues" evidence="8">
    <location>
        <begin position="780"/>
        <end position="799"/>
    </location>
</feature>
<evidence type="ECO:0000256" key="9">
    <source>
        <dbReference type="SAM" id="SignalP"/>
    </source>
</evidence>
<dbReference type="AlphaFoldDB" id="A0A915D7X7"/>
<dbReference type="SUPFAM" id="SSF52540">
    <property type="entry name" value="P-loop containing nucleoside triphosphate hydrolases"/>
    <property type="match status" value="1"/>
</dbReference>
<evidence type="ECO:0000256" key="7">
    <source>
        <dbReference type="ARBA" id="ARBA00047475"/>
    </source>
</evidence>
<feature type="signal peptide" evidence="9">
    <location>
        <begin position="1"/>
        <end position="21"/>
    </location>
</feature>
<evidence type="ECO:0000256" key="2">
    <source>
        <dbReference type="ARBA" id="ARBA00012544"/>
    </source>
</evidence>
<evidence type="ECO:0000256" key="3">
    <source>
        <dbReference type="ARBA" id="ARBA00022676"/>
    </source>
</evidence>
<dbReference type="Pfam" id="PF00201">
    <property type="entry name" value="UDPGT"/>
    <property type="match status" value="2"/>
</dbReference>
<dbReference type="InterPro" id="IPR002213">
    <property type="entry name" value="UDP_glucos_trans"/>
</dbReference>
<keyword evidence="9" id="KW-0732">Signal</keyword>
<keyword evidence="5" id="KW-0547">Nucleotide-binding</keyword>
<keyword evidence="6" id="KW-0418">Kinase</keyword>
<keyword evidence="4" id="KW-0808">Transferase</keyword>
<dbReference type="GO" id="GO:0005524">
    <property type="term" value="F:ATP binding"/>
    <property type="evidence" value="ECO:0007669"/>
    <property type="project" value="InterPro"/>
</dbReference>
<feature type="compositionally biased region" description="Acidic residues" evidence="8">
    <location>
        <begin position="751"/>
        <end position="768"/>
    </location>
</feature>
<evidence type="ECO:0000256" key="4">
    <source>
        <dbReference type="ARBA" id="ARBA00022679"/>
    </source>
</evidence>
<evidence type="ECO:0000313" key="11">
    <source>
        <dbReference type="WBParaSite" id="jg16957"/>
    </source>
</evidence>
<dbReference type="PANTHER" id="PTHR48043">
    <property type="entry name" value="EG:EG0003.4 PROTEIN-RELATED"/>
    <property type="match status" value="1"/>
</dbReference>
<dbReference type="SUPFAM" id="SSF53756">
    <property type="entry name" value="UDP-Glycosyltransferase/glycogen phosphorylase"/>
    <property type="match status" value="1"/>
</dbReference>
<dbReference type="PRINTS" id="PR00094">
    <property type="entry name" value="ADENYLTKNASE"/>
</dbReference>
<comment type="catalytic activity">
    <reaction evidence="7">
        <text>glucuronate acceptor + UDP-alpha-D-glucuronate = acceptor beta-D-glucuronoside + UDP + H(+)</text>
        <dbReference type="Rhea" id="RHEA:21032"/>
        <dbReference type="ChEBI" id="CHEBI:15378"/>
        <dbReference type="ChEBI" id="CHEBI:58052"/>
        <dbReference type="ChEBI" id="CHEBI:58223"/>
        <dbReference type="ChEBI" id="CHEBI:132367"/>
        <dbReference type="ChEBI" id="CHEBI:132368"/>
        <dbReference type="EC" id="2.4.1.17"/>
    </reaction>
</comment>
<evidence type="ECO:0000256" key="6">
    <source>
        <dbReference type="ARBA" id="ARBA00022777"/>
    </source>
</evidence>
<dbReference type="GO" id="GO:0006139">
    <property type="term" value="P:nucleobase-containing compound metabolic process"/>
    <property type="evidence" value="ECO:0007669"/>
    <property type="project" value="InterPro"/>
</dbReference>
<dbReference type="GO" id="GO:0019205">
    <property type="term" value="F:nucleobase-containing compound kinase activity"/>
    <property type="evidence" value="ECO:0007669"/>
    <property type="project" value="InterPro"/>
</dbReference>
<organism evidence="10 11">
    <name type="scientific">Ditylenchus dipsaci</name>
    <dbReference type="NCBI Taxonomy" id="166011"/>
    <lineage>
        <taxon>Eukaryota</taxon>
        <taxon>Metazoa</taxon>
        <taxon>Ecdysozoa</taxon>
        <taxon>Nematoda</taxon>
        <taxon>Chromadorea</taxon>
        <taxon>Rhabditida</taxon>
        <taxon>Tylenchina</taxon>
        <taxon>Tylenchomorpha</taxon>
        <taxon>Sphaerularioidea</taxon>
        <taxon>Anguinidae</taxon>
        <taxon>Anguininae</taxon>
        <taxon>Ditylenchus</taxon>
    </lineage>
</organism>
<dbReference type="CDD" id="cd03784">
    <property type="entry name" value="GT1_Gtf-like"/>
    <property type="match status" value="1"/>
</dbReference>
<dbReference type="HAMAP" id="MF_00235">
    <property type="entry name" value="Adenylate_kinase_Adk"/>
    <property type="match status" value="1"/>
</dbReference>
<protein>
    <recommendedName>
        <fullName evidence="2">glucuronosyltransferase</fullName>
        <ecNumber evidence="2">2.4.1.17</ecNumber>
    </recommendedName>
</protein>
<dbReference type="GO" id="GO:0015020">
    <property type="term" value="F:glucuronosyltransferase activity"/>
    <property type="evidence" value="ECO:0007669"/>
    <property type="project" value="UniProtKB-EC"/>
</dbReference>
<evidence type="ECO:0000256" key="8">
    <source>
        <dbReference type="SAM" id="MobiDB-lite"/>
    </source>
</evidence>
<dbReference type="Pfam" id="PF00406">
    <property type="entry name" value="ADK"/>
    <property type="match status" value="1"/>
</dbReference>
<dbReference type="InterPro" id="IPR000850">
    <property type="entry name" value="Adenylat/UMP-CMP_kin"/>
</dbReference>
<dbReference type="PROSITE" id="PS00113">
    <property type="entry name" value="ADENYLATE_KINASE"/>
    <property type="match status" value="1"/>
</dbReference>
<sequence length="799" mass="89551">MNPFKFSTFLVFLVIVEPALTYKILYFAPAYGRSHLVFNARLADAIAADGHEVMLLESELLCDPEEIEGSKIAKRYIIKSLKENTNLTHNYQDEMMDSFEPNSLLQDYKIMKSVMDTTIPACEQLLKIKDLIDELKTMKFDAYINEPFSFCGNGLAHILGIKSYIMVSSAPLLEYPTSSLGMPFPSSSLPSLIFGDNTDRMSYYQRCLNILGIYLSHQILSQLSDGFTQLFRKYHGGDEFVDFPRPLLSNVVNIGGLGMGKTKTPLPSVFEEQMKKGEKESYKRNMILAMQQTPDYHFIFKVDKKDVNTMRKMSADASNVFLSDWLPQNALLNDPRLAVFVTHVGANSLMEAAINGVPIIAIPFSFDQNRNANLAVRNGWAIRVNKADLLTSPDTFIRAIEEVLANPKYKLNANRVKKLIANKPMSAKERLTKYIRLLEVGDGSLSELKSEGRNLSFLVYHNLDIFVPLLLTILGLGLPDTLNINNGPSTQRKKIDLSALKSAKVPIFFIVGGPGSGKGTQCEKIVAKYGFEHLSSGDLLRAEVESGTPRGAQLTAIMDAGQLVPLTTVLDLIKESMVRAVVTKSGDKHGCRGFLIDGYPREVEQGTEFEYEIQPSTLVIYFETSGRADDNIETITKRLETFKLATAPVVKYYDDLGKLARIKADGTVEEIFAEVLCKRKVGQDKGVRISLRDFCLLPYRVQGSPLPNGRVYICFSHFSINELLSDRLRIVGVKPLAAIIPPEIIEIAEDEPAAENPIVEEPEEEEEYSSLNSTISPIQQKERIKQERKFERTKERKKT</sequence>
<feature type="compositionally biased region" description="Polar residues" evidence="8">
    <location>
        <begin position="769"/>
        <end position="779"/>
    </location>
</feature>
<feature type="region of interest" description="Disordered" evidence="8">
    <location>
        <begin position="751"/>
        <end position="799"/>
    </location>
</feature>
<dbReference type="PANTHER" id="PTHR48043:SF143">
    <property type="entry name" value="UDP-GLUCURONOSYLTRANSFERASE"/>
    <property type="match status" value="1"/>
</dbReference>
<feature type="chain" id="PRO_5037917259" description="glucuronosyltransferase" evidence="9">
    <location>
        <begin position="22"/>
        <end position="799"/>
    </location>
</feature>
<dbReference type="CDD" id="cd01428">
    <property type="entry name" value="ADK"/>
    <property type="match status" value="1"/>
</dbReference>
<evidence type="ECO:0000256" key="1">
    <source>
        <dbReference type="ARBA" id="ARBA00009995"/>
    </source>
</evidence>
<keyword evidence="3" id="KW-0328">Glycosyltransferase</keyword>
<proteinExistence type="inferred from homology"/>
<dbReference type="InterPro" id="IPR050271">
    <property type="entry name" value="UDP-glycosyltransferase"/>
</dbReference>
<evidence type="ECO:0000313" key="10">
    <source>
        <dbReference type="Proteomes" id="UP000887574"/>
    </source>
</evidence>
<dbReference type="InterPro" id="IPR033690">
    <property type="entry name" value="Adenylat_kinase_CS"/>
</dbReference>
<evidence type="ECO:0000256" key="5">
    <source>
        <dbReference type="ARBA" id="ARBA00022741"/>
    </source>
</evidence>
<dbReference type="EC" id="2.4.1.17" evidence="2"/>
<name>A0A915D7X7_9BILA</name>
<dbReference type="Proteomes" id="UP000887574">
    <property type="component" value="Unplaced"/>
</dbReference>
<dbReference type="Gene3D" id="3.40.50.300">
    <property type="entry name" value="P-loop containing nucleotide triphosphate hydrolases"/>
    <property type="match status" value="1"/>
</dbReference>
<dbReference type="Gene3D" id="3.40.50.2000">
    <property type="entry name" value="Glycogen Phosphorylase B"/>
    <property type="match status" value="2"/>
</dbReference>
<reference evidence="11" key="1">
    <citation type="submission" date="2022-11" db="UniProtKB">
        <authorList>
            <consortium name="WormBaseParasite"/>
        </authorList>
    </citation>
    <scope>IDENTIFICATION</scope>
</reference>
<comment type="similarity">
    <text evidence="1">Belongs to the UDP-glycosyltransferase family.</text>
</comment>
<dbReference type="InterPro" id="IPR027417">
    <property type="entry name" value="P-loop_NTPase"/>
</dbReference>